<organism evidence="1 2">
    <name type="scientific">Croceibacterium atlanticum</name>
    <dbReference type="NCBI Taxonomy" id="1267766"/>
    <lineage>
        <taxon>Bacteria</taxon>
        <taxon>Pseudomonadati</taxon>
        <taxon>Pseudomonadota</taxon>
        <taxon>Alphaproteobacteria</taxon>
        <taxon>Sphingomonadales</taxon>
        <taxon>Erythrobacteraceae</taxon>
        <taxon>Croceibacterium</taxon>
    </lineage>
</organism>
<evidence type="ECO:0000313" key="1">
    <source>
        <dbReference type="EMBL" id="AKH43707.1"/>
    </source>
</evidence>
<name>A0A0F7KWV9_9SPHN</name>
<evidence type="ECO:0000313" key="2">
    <source>
        <dbReference type="Proteomes" id="UP000034392"/>
    </source>
</evidence>
<dbReference type="KEGG" id="aay:WYH_02677"/>
<dbReference type="PATRIC" id="fig|1267766.3.peg.2712"/>
<keyword evidence="2" id="KW-1185">Reference proteome</keyword>
<proteinExistence type="predicted"/>
<sequence>MPLPGQLSVEINSMNATSAELTEAMNWIANDEALISDGHHLPAGRVAALIDALEQADQALNPPDFE</sequence>
<reference evidence="1" key="1">
    <citation type="submission" date="2015-05" db="EMBL/GenBank/DDBJ databases">
        <title>The complete genome of Altererythrobacter atlanticus strain 26DY36.</title>
        <authorList>
            <person name="Wu Y.-H."/>
            <person name="Cheng H."/>
            <person name="Wu X.-W."/>
        </authorList>
    </citation>
    <scope>NUCLEOTIDE SEQUENCE [LARGE SCALE GENOMIC DNA]</scope>
    <source>
        <strain evidence="1">26DY36</strain>
    </source>
</reference>
<accession>A0A0F7KWV9</accession>
<dbReference type="OrthoDB" id="7870562at2"/>
<dbReference type="EMBL" id="CP011452">
    <property type="protein sequence ID" value="AKH43707.1"/>
    <property type="molecule type" value="Genomic_DNA"/>
</dbReference>
<dbReference type="STRING" id="1267766.WYH_02677"/>
<dbReference type="AlphaFoldDB" id="A0A0F7KWV9"/>
<protein>
    <submittedName>
        <fullName evidence="1">Uncharacterized protein</fullName>
    </submittedName>
</protein>
<gene>
    <name evidence="1" type="ORF">WYH_02677</name>
</gene>
<dbReference type="Proteomes" id="UP000034392">
    <property type="component" value="Chromosome"/>
</dbReference>